<reference evidence="4 5" key="1">
    <citation type="submission" date="2024-10" db="EMBL/GenBank/DDBJ databases">
        <title>Novel secondary metabolite-producing bacteria for plant disease control.</title>
        <authorList>
            <person name="Chevrette M."/>
        </authorList>
    </citation>
    <scope>NUCLEOTIDE SEQUENCE [LARGE SCALE GENOMIC DNA]</scope>
    <source>
        <strain evidence="4 5">J30 TE3557</strain>
    </source>
</reference>
<dbReference type="Pfam" id="PF07521">
    <property type="entry name" value="RMMBL"/>
    <property type="match status" value="1"/>
</dbReference>
<dbReference type="Proteomes" id="UP001620520">
    <property type="component" value="Unassembled WGS sequence"/>
</dbReference>
<protein>
    <submittedName>
        <fullName evidence="4">Metallo-beta-lactamase family protein</fullName>
    </submittedName>
</protein>
<dbReference type="PANTHER" id="PTHR11203">
    <property type="entry name" value="CLEAVAGE AND POLYADENYLATION SPECIFICITY FACTOR FAMILY MEMBER"/>
    <property type="match status" value="1"/>
</dbReference>
<dbReference type="InterPro" id="IPR050698">
    <property type="entry name" value="MBL"/>
</dbReference>
<evidence type="ECO:0000313" key="4">
    <source>
        <dbReference type="EMBL" id="MFK4639353.1"/>
    </source>
</evidence>
<dbReference type="InterPro" id="IPR001279">
    <property type="entry name" value="Metallo-B-lactamas"/>
</dbReference>
<name>A0ABW8N702_9MICC</name>
<evidence type="ECO:0000259" key="3">
    <source>
        <dbReference type="SMART" id="SM01027"/>
    </source>
</evidence>
<proteinExistence type="predicted"/>
<dbReference type="EMBL" id="JBIYEW010000003">
    <property type="protein sequence ID" value="MFK4639353.1"/>
    <property type="molecule type" value="Genomic_DNA"/>
</dbReference>
<dbReference type="InterPro" id="IPR011108">
    <property type="entry name" value="RMMBL"/>
</dbReference>
<dbReference type="Pfam" id="PF00753">
    <property type="entry name" value="Lactamase_B"/>
    <property type="match status" value="1"/>
</dbReference>
<dbReference type="Pfam" id="PF10996">
    <property type="entry name" value="Beta-Casp"/>
    <property type="match status" value="1"/>
</dbReference>
<feature type="domain" description="Metallo-beta-lactamase" evidence="2">
    <location>
        <begin position="19"/>
        <end position="220"/>
    </location>
</feature>
<evidence type="ECO:0000259" key="2">
    <source>
        <dbReference type="SMART" id="SM00849"/>
    </source>
</evidence>
<dbReference type="SMART" id="SM01027">
    <property type="entry name" value="Beta-Casp"/>
    <property type="match status" value="1"/>
</dbReference>
<sequence length="461" mass="50464">MATKNPATLQFLGATDTVTGSRYLVDFHGTRILVDCGLFQGYKRLRLRNRQPFPVSPASIDAVLLTHAHLDHTGYVPRLVRDGFVGPVYATHGTNELCKLLLPDSGHLQEEEARYADHRGSSIHTPALPLYTAADAVQSLNSFRPVDFDESLDLGRGVEATFVPAGHILGAAQLQIRVGGNTVHFTGDLGRDDDPLMYPPRELDSVDVLVTESTYGNRTHPAGSSEVELGEVVSRVAKRSGVILIAAFAVGRAETLMLQLARLRRKGLIPEIPIYLNSPMAIDASYMYQQHPDEHRLRPEEFQDMYHVATMTRTADDSKLLNLRGGPMIIISASGMLTGGRILHHLAAYGNDPNNAIVLSGYQAAGTRGAALAAGSRELRVYGQDIRIRAEVVQLEGFSAHADSDAIIRWMRSAPQAPGMTYITHGEPEASDALRLRIKHELGWKARVPEYTETISIANPE</sequence>
<organism evidence="4 5">
    <name type="scientific">Paenarthrobacter histidinolovorans</name>
    <dbReference type="NCBI Taxonomy" id="43664"/>
    <lineage>
        <taxon>Bacteria</taxon>
        <taxon>Bacillati</taxon>
        <taxon>Actinomycetota</taxon>
        <taxon>Actinomycetes</taxon>
        <taxon>Micrococcales</taxon>
        <taxon>Micrococcaceae</taxon>
        <taxon>Paenarthrobacter</taxon>
    </lineage>
</organism>
<dbReference type="RefSeq" id="WP_404594432.1">
    <property type="nucleotide sequence ID" value="NZ_JBIYEW010000003.1"/>
</dbReference>
<dbReference type="InterPro" id="IPR022712">
    <property type="entry name" value="Beta_Casp"/>
</dbReference>
<dbReference type="PANTHER" id="PTHR11203:SF37">
    <property type="entry name" value="INTEGRATOR COMPLEX SUBUNIT 11"/>
    <property type="match status" value="1"/>
</dbReference>
<comment type="caution">
    <text evidence="4">The sequence shown here is derived from an EMBL/GenBank/DDBJ whole genome shotgun (WGS) entry which is preliminary data.</text>
</comment>
<dbReference type="Gene3D" id="3.60.15.10">
    <property type="entry name" value="Ribonuclease Z/Hydroxyacylglutathione hydrolase-like"/>
    <property type="match status" value="1"/>
</dbReference>
<feature type="domain" description="Beta-Casp" evidence="3">
    <location>
        <begin position="253"/>
        <end position="372"/>
    </location>
</feature>
<keyword evidence="5" id="KW-1185">Reference proteome</keyword>
<dbReference type="SMART" id="SM00849">
    <property type="entry name" value="Lactamase_B"/>
    <property type="match status" value="1"/>
</dbReference>
<keyword evidence="1" id="KW-0378">Hydrolase</keyword>
<accession>A0ABW8N702</accession>
<dbReference type="InterPro" id="IPR036866">
    <property type="entry name" value="RibonucZ/Hydroxyglut_hydro"/>
</dbReference>
<evidence type="ECO:0000313" key="5">
    <source>
        <dbReference type="Proteomes" id="UP001620520"/>
    </source>
</evidence>
<dbReference type="CDD" id="cd16295">
    <property type="entry name" value="TTHA0252-CPSF-like_MBL-fold"/>
    <property type="match status" value="1"/>
</dbReference>
<dbReference type="Gene3D" id="3.40.50.10890">
    <property type="match status" value="1"/>
</dbReference>
<evidence type="ECO:0000256" key="1">
    <source>
        <dbReference type="ARBA" id="ARBA00022801"/>
    </source>
</evidence>
<dbReference type="SUPFAM" id="SSF56281">
    <property type="entry name" value="Metallo-hydrolase/oxidoreductase"/>
    <property type="match status" value="1"/>
</dbReference>
<gene>
    <name evidence="4" type="ORF">ABIA52_002242</name>
</gene>